<dbReference type="Gene3D" id="3.20.20.190">
    <property type="entry name" value="Phosphatidylinositol (PI) phosphodiesterase"/>
    <property type="match status" value="1"/>
</dbReference>
<dbReference type="AlphaFoldDB" id="A0AA39F187"/>
<sequence>MILRWSLWNSSVIIIFFIVNRFVCAELLHKCDIEENNEFNDTEIGITISPIMTSNMIREIGIYWNNSNFRYGDNLILFKYHPCENQSQKLFTFTPQVSHGFKKTGKKADFIPTAQLTFDDQCLYYYATWVRDNVIKKMTCLSTHPNWMNKRKKTLGHLKMRDIFIPGTHDSAAYAKFKDPKNDNIVEKYTITQDEDILGQLIYGARYLDIRVGRYPNDEQMYWGNHGFVKIIPLQVIINDVKKFLKNTNEIVIFDVQEFPQGFQTLHDHHHLIDYLEREFADYLLERPVHVWKTTLDEIWSTGKRLIIGYDNSSIVLTRTSVWPYVEQQWGDVRTIGNLYKHLNKIEMHAATGDHSYLANQFSKPRAAMAELTPTFFDVISNWLGGLRKMADRVDINITEWYNSKWHNTANIVAVDFIKATGIINTAIKWNDERAARH</sequence>
<dbReference type="InterPro" id="IPR017946">
    <property type="entry name" value="PLC-like_Pdiesterase_TIM-brl"/>
</dbReference>
<comment type="caution">
    <text evidence="3">The sequence shown here is derived from an EMBL/GenBank/DDBJ whole genome shotgun (WGS) entry which is preliminary data.</text>
</comment>
<dbReference type="PANTHER" id="PTHR13593:SF149">
    <property type="entry name" value="PHOSPHATIDYLINOSITOL-SPECIFIC PHOSPHOLIPASE C X DOMAIN CONTAINING, ISOFORM A"/>
    <property type="match status" value="1"/>
</dbReference>
<evidence type="ECO:0000313" key="4">
    <source>
        <dbReference type="Proteomes" id="UP001168990"/>
    </source>
</evidence>
<dbReference type="GO" id="GO:0008081">
    <property type="term" value="F:phosphoric diester hydrolase activity"/>
    <property type="evidence" value="ECO:0007669"/>
    <property type="project" value="InterPro"/>
</dbReference>
<keyword evidence="4" id="KW-1185">Reference proteome</keyword>
<organism evidence="3 4">
    <name type="scientific">Microctonus aethiopoides</name>
    <dbReference type="NCBI Taxonomy" id="144406"/>
    <lineage>
        <taxon>Eukaryota</taxon>
        <taxon>Metazoa</taxon>
        <taxon>Ecdysozoa</taxon>
        <taxon>Arthropoda</taxon>
        <taxon>Hexapoda</taxon>
        <taxon>Insecta</taxon>
        <taxon>Pterygota</taxon>
        <taxon>Neoptera</taxon>
        <taxon>Endopterygota</taxon>
        <taxon>Hymenoptera</taxon>
        <taxon>Apocrita</taxon>
        <taxon>Ichneumonoidea</taxon>
        <taxon>Braconidae</taxon>
        <taxon>Euphorinae</taxon>
        <taxon>Microctonus</taxon>
    </lineage>
</organism>
<feature type="chain" id="PRO_5041450636" description="Phosphatidylinositol-specific phospholipase C X domain-containing protein" evidence="1">
    <location>
        <begin position="26"/>
        <end position="438"/>
    </location>
</feature>
<dbReference type="EMBL" id="JAQQBS010001424">
    <property type="protein sequence ID" value="KAK0159178.1"/>
    <property type="molecule type" value="Genomic_DNA"/>
</dbReference>
<dbReference type="Proteomes" id="UP001168990">
    <property type="component" value="Unassembled WGS sequence"/>
</dbReference>
<proteinExistence type="predicted"/>
<dbReference type="PROSITE" id="PS50007">
    <property type="entry name" value="PIPLC_X_DOMAIN"/>
    <property type="match status" value="1"/>
</dbReference>
<reference evidence="3" key="1">
    <citation type="journal article" date="2023" name="bioRxiv">
        <title>Scaffold-level genome assemblies of two parasitoid biocontrol wasps reveal the parthenogenesis mechanism and an associated novel virus.</title>
        <authorList>
            <person name="Inwood S."/>
            <person name="Skelly J."/>
            <person name="Guhlin J."/>
            <person name="Harrop T."/>
            <person name="Goldson S."/>
            <person name="Dearden P."/>
        </authorList>
    </citation>
    <scope>NUCLEOTIDE SEQUENCE</scope>
    <source>
        <strain evidence="3">Irish</strain>
        <tissue evidence="3">Whole body</tissue>
    </source>
</reference>
<dbReference type="GO" id="GO:0006629">
    <property type="term" value="P:lipid metabolic process"/>
    <property type="evidence" value="ECO:0007669"/>
    <property type="project" value="InterPro"/>
</dbReference>
<evidence type="ECO:0000256" key="1">
    <source>
        <dbReference type="SAM" id="SignalP"/>
    </source>
</evidence>
<name>A0AA39F187_9HYME</name>
<keyword evidence="1" id="KW-0732">Signal</keyword>
<dbReference type="InterPro" id="IPR051057">
    <property type="entry name" value="PI-PLC_domain"/>
</dbReference>
<dbReference type="InterPro" id="IPR000909">
    <property type="entry name" value="PLipase_C_PInositol-sp_X_dom"/>
</dbReference>
<evidence type="ECO:0000313" key="3">
    <source>
        <dbReference type="EMBL" id="KAK0159178.1"/>
    </source>
</evidence>
<gene>
    <name evidence="3" type="ORF">PV328_010096</name>
</gene>
<reference evidence="3" key="2">
    <citation type="submission" date="2023-03" db="EMBL/GenBank/DDBJ databases">
        <authorList>
            <person name="Inwood S.N."/>
            <person name="Skelly J.G."/>
            <person name="Guhlin J."/>
            <person name="Harrop T.W.R."/>
            <person name="Goldson S.G."/>
            <person name="Dearden P.K."/>
        </authorList>
    </citation>
    <scope>NUCLEOTIDE SEQUENCE</scope>
    <source>
        <strain evidence="3">Irish</strain>
        <tissue evidence="3">Whole body</tissue>
    </source>
</reference>
<dbReference type="PANTHER" id="PTHR13593">
    <property type="match status" value="1"/>
</dbReference>
<protein>
    <recommendedName>
        <fullName evidence="2">Phosphatidylinositol-specific phospholipase C X domain-containing protein</fullName>
    </recommendedName>
</protein>
<evidence type="ECO:0000259" key="2">
    <source>
        <dbReference type="SMART" id="SM00148"/>
    </source>
</evidence>
<feature type="domain" description="Phosphatidylinositol-specific phospholipase C X" evidence="2">
    <location>
        <begin position="160"/>
        <end position="311"/>
    </location>
</feature>
<dbReference type="SUPFAM" id="SSF51695">
    <property type="entry name" value="PLC-like phosphodiesterases"/>
    <property type="match status" value="1"/>
</dbReference>
<dbReference type="SMART" id="SM00148">
    <property type="entry name" value="PLCXc"/>
    <property type="match status" value="1"/>
</dbReference>
<accession>A0AA39F187</accession>
<feature type="signal peptide" evidence="1">
    <location>
        <begin position="1"/>
        <end position="25"/>
    </location>
</feature>